<comment type="pathway">
    <text evidence="3">Lipid metabolism.</text>
</comment>
<comment type="pathway">
    <text evidence="2 12">Amino-acid biosynthesis; L-histidine biosynthesis; L-histidine from 5-phospho-alpha-D-ribose 1-diphosphate: step 7/9.</text>
</comment>
<dbReference type="Proteomes" id="UP001501508">
    <property type="component" value="Unassembled WGS sequence"/>
</dbReference>
<evidence type="ECO:0000256" key="9">
    <source>
        <dbReference type="ARBA" id="ARBA00022898"/>
    </source>
</evidence>
<dbReference type="PANTHER" id="PTHR42885">
    <property type="entry name" value="HISTIDINOL-PHOSPHATE AMINOTRANSFERASE-RELATED"/>
    <property type="match status" value="1"/>
</dbReference>
<comment type="subunit">
    <text evidence="5 12">Homodimer.</text>
</comment>
<keyword evidence="9 12" id="KW-0663">Pyridoxal phosphate</keyword>
<dbReference type="NCBIfam" id="TIGR01141">
    <property type="entry name" value="hisC"/>
    <property type="match status" value="1"/>
</dbReference>
<protein>
    <recommendedName>
        <fullName evidence="12">Histidinol-phosphate aminotransferase</fullName>
        <ecNumber evidence="12">2.6.1.9</ecNumber>
    </recommendedName>
    <alternativeName>
        <fullName evidence="12">Imidazole acetol-phosphate transaminase</fullName>
    </alternativeName>
</protein>
<comment type="cofactor">
    <cofactor evidence="1 12">
        <name>pyridoxal 5'-phosphate</name>
        <dbReference type="ChEBI" id="CHEBI:597326"/>
    </cofactor>
</comment>
<dbReference type="EMBL" id="BAABEY010000011">
    <property type="protein sequence ID" value="GAA4435050.1"/>
    <property type="molecule type" value="Genomic_DNA"/>
</dbReference>
<dbReference type="PROSITE" id="PS00599">
    <property type="entry name" value="AA_TRANSFER_CLASS_2"/>
    <property type="match status" value="1"/>
</dbReference>
<comment type="similarity">
    <text evidence="4 12">Belongs to the class-II pyridoxal-phosphate-dependent aminotransferase family. Histidinol-phosphate aminotransferase subfamily.</text>
</comment>
<evidence type="ECO:0000256" key="6">
    <source>
        <dbReference type="ARBA" id="ARBA00022576"/>
    </source>
</evidence>
<evidence type="ECO:0000256" key="12">
    <source>
        <dbReference type="HAMAP-Rule" id="MF_01023"/>
    </source>
</evidence>
<evidence type="ECO:0000256" key="2">
    <source>
        <dbReference type="ARBA" id="ARBA00005011"/>
    </source>
</evidence>
<organism evidence="14 15">
    <name type="scientific">Ravibacter arvi</name>
    <dbReference type="NCBI Taxonomy" id="2051041"/>
    <lineage>
        <taxon>Bacteria</taxon>
        <taxon>Pseudomonadati</taxon>
        <taxon>Bacteroidota</taxon>
        <taxon>Cytophagia</taxon>
        <taxon>Cytophagales</taxon>
        <taxon>Spirosomataceae</taxon>
        <taxon>Ravibacter</taxon>
    </lineage>
</organism>
<keyword evidence="6 12" id="KW-0032">Aminotransferase</keyword>
<evidence type="ECO:0000256" key="10">
    <source>
        <dbReference type="ARBA" id="ARBA00023102"/>
    </source>
</evidence>
<keyword evidence="15" id="KW-1185">Reference proteome</keyword>
<dbReference type="InterPro" id="IPR005861">
    <property type="entry name" value="HisP_aminotrans"/>
</dbReference>
<dbReference type="RefSeq" id="WP_345027067.1">
    <property type="nucleotide sequence ID" value="NZ_BAABEY010000011.1"/>
</dbReference>
<dbReference type="Gene3D" id="3.40.640.10">
    <property type="entry name" value="Type I PLP-dependent aspartate aminotransferase-like (Major domain)"/>
    <property type="match status" value="1"/>
</dbReference>
<dbReference type="Pfam" id="PF00155">
    <property type="entry name" value="Aminotran_1_2"/>
    <property type="match status" value="1"/>
</dbReference>
<evidence type="ECO:0000256" key="8">
    <source>
        <dbReference type="ARBA" id="ARBA00022679"/>
    </source>
</evidence>
<keyword evidence="8 12" id="KW-0808">Transferase</keyword>
<dbReference type="Gene3D" id="3.90.1150.10">
    <property type="entry name" value="Aspartate Aminotransferase, domain 1"/>
    <property type="match status" value="1"/>
</dbReference>
<keyword evidence="10 12" id="KW-0368">Histidine biosynthesis</keyword>
<dbReference type="InterPro" id="IPR004839">
    <property type="entry name" value="Aminotransferase_I/II_large"/>
</dbReference>
<evidence type="ECO:0000256" key="11">
    <source>
        <dbReference type="ARBA" id="ARBA00047481"/>
    </source>
</evidence>
<comment type="catalytic activity">
    <reaction evidence="11 12">
        <text>L-histidinol phosphate + 2-oxoglutarate = 3-(imidazol-4-yl)-2-oxopropyl phosphate + L-glutamate</text>
        <dbReference type="Rhea" id="RHEA:23744"/>
        <dbReference type="ChEBI" id="CHEBI:16810"/>
        <dbReference type="ChEBI" id="CHEBI:29985"/>
        <dbReference type="ChEBI" id="CHEBI:57766"/>
        <dbReference type="ChEBI" id="CHEBI:57980"/>
        <dbReference type="EC" id="2.6.1.9"/>
    </reaction>
</comment>
<evidence type="ECO:0000313" key="14">
    <source>
        <dbReference type="EMBL" id="GAA4435050.1"/>
    </source>
</evidence>
<evidence type="ECO:0000256" key="4">
    <source>
        <dbReference type="ARBA" id="ARBA00007970"/>
    </source>
</evidence>
<evidence type="ECO:0000313" key="15">
    <source>
        <dbReference type="Proteomes" id="UP001501508"/>
    </source>
</evidence>
<name>A0ABP8LUV3_9BACT</name>
<dbReference type="SUPFAM" id="SSF53383">
    <property type="entry name" value="PLP-dependent transferases"/>
    <property type="match status" value="1"/>
</dbReference>
<dbReference type="EC" id="2.6.1.9" evidence="12"/>
<accession>A0ABP8LUV3</accession>
<gene>
    <name evidence="12 14" type="primary">hisC</name>
    <name evidence="14" type="ORF">GCM10023091_10860</name>
</gene>
<evidence type="ECO:0000256" key="1">
    <source>
        <dbReference type="ARBA" id="ARBA00001933"/>
    </source>
</evidence>
<dbReference type="CDD" id="cd00609">
    <property type="entry name" value="AAT_like"/>
    <property type="match status" value="1"/>
</dbReference>
<dbReference type="InterPro" id="IPR015421">
    <property type="entry name" value="PyrdxlP-dep_Trfase_major"/>
</dbReference>
<dbReference type="InterPro" id="IPR015422">
    <property type="entry name" value="PyrdxlP-dep_Trfase_small"/>
</dbReference>
<feature type="domain" description="Aminotransferase class I/classII large" evidence="13">
    <location>
        <begin position="46"/>
        <end position="347"/>
    </location>
</feature>
<reference evidence="15" key="1">
    <citation type="journal article" date="2019" name="Int. J. Syst. Evol. Microbiol.">
        <title>The Global Catalogue of Microorganisms (GCM) 10K type strain sequencing project: providing services to taxonomists for standard genome sequencing and annotation.</title>
        <authorList>
            <consortium name="The Broad Institute Genomics Platform"/>
            <consortium name="The Broad Institute Genome Sequencing Center for Infectious Disease"/>
            <person name="Wu L."/>
            <person name="Ma J."/>
        </authorList>
    </citation>
    <scope>NUCLEOTIDE SEQUENCE [LARGE SCALE GENOMIC DNA]</scope>
    <source>
        <strain evidence="15">JCM 31920</strain>
    </source>
</reference>
<sequence>MNKNFDLSRVLRPHILNLTPYSSARDEYTGKEGVFLDANENPIGSATHAPFNRYPDPYQQEIKQLLAPVKGVAPEQIFLGNGSDEAIDLLIRATCRPGSDNLIILPPTYGMYEVSANINDVEVRKVSLTEDFQIRPEAILAQTDAHTKIIWVCSPNNPTGNSIDGDAIRKLLDEFDGLVVVDEAYIDFTAQPSWTNELVNYPNLVVIQTFSKAWGLASLRTGMGFASVALIAVLNKIKPPYNIGGPSQLLLLEALRNKDVVPAMIAEILAQREALASSLTALPIVQKVYPSDANFLLVRFNDAKATMNYLVDEKIIVRDRSKVTLCEGCLRITVGTAAENESLLQSLRELAGA</sequence>
<dbReference type="PANTHER" id="PTHR42885:SF2">
    <property type="entry name" value="HISTIDINOL-PHOSPHATE AMINOTRANSFERASE"/>
    <property type="match status" value="1"/>
</dbReference>
<evidence type="ECO:0000256" key="5">
    <source>
        <dbReference type="ARBA" id="ARBA00011738"/>
    </source>
</evidence>
<dbReference type="InterPro" id="IPR001917">
    <property type="entry name" value="Aminotrans_II_pyridoxalP_BS"/>
</dbReference>
<evidence type="ECO:0000256" key="3">
    <source>
        <dbReference type="ARBA" id="ARBA00005189"/>
    </source>
</evidence>
<evidence type="ECO:0000256" key="7">
    <source>
        <dbReference type="ARBA" id="ARBA00022605"/>
    </source>
</evidence>
<dbReference type="InterPro" id="IPR015424">
    <property type="entry name" value="PyrdxlP-dep_Trfase"/>
</dbReference>
<keyword evidence="7 12" id="KW-0028">Amino-acid biosynthesis</keyword>
<feature type="modified residue" description="N6-(pyridoxal phosphate)lysine" evidence="12">
    <location>
        <position position="212"/>
    </location>
</feature>
<proteinExistence type="inferred from homology"/>
<evidence type="ECO:0000259" key="13">
    <source>
        <dbReference type="Pfam" id="PF00155"/>
    </source>
</evidence>
<dbReference type="HAMAP" id="MF_01023">
    <property type="entry name" value="HisC_aminotrans_2"/>
    <property type="match status" value="1"/>
</dbReference>
<comment type="caution">
    <text evidence="14">The sequence shown here is derived from an EMBL/GenBank/DDBJ whole genome shotgun (WGS) entry which is preliminary data.</text>
</comment>